<dbReference type="SUPFAM" id="SSF49401">
    <property type="entry name" value="Bacterial adhesins"/>
    <property type="match status" value="1"/>
</dbReference>
<gene>
    <name evidence="7" type="ORF">GM31_14815</name>
</gene>
<evidence type="ECO:0000313" key="7">
    <source>
        <dbReference type="EMBL" id="KNC94303.1"/>
    </source>
</evidence>
<name>A0A0L0H0P6_9ENTR</name>
<dbReference type="AlphaFoldDB" id="A0A0L0H0P6"/>
<comment type="caution">
    <text evidence="7">The sequence shown here is derived from an EMBL/GenBank/DDBJ whole genome shotgun (WGS) entry which is preliminary data.</text>
</comment>
<protein>
    <submittedName>
        <fullName evidence="7">Fimbrial protein</fullName>
    </submittedName>
</protein>
<dbReference type="Pfam" id="PF00419">
    <property type="entry name" value="Fimbrial"/>
    <property type="match status" value="1"/>
</dbReference>
<evidence type="ECO:0000256" key="3">
    <source>
        <dbReference type="ARBA" id="ARBA00022729"/>
    </source>
</evidence>
<evidence type="ECO:0000256" key="4">
    <source>
        <dbReference type="ARBA" id="ARBA00023263"/>
    </source>
</evidence>
<dbReference type="InterPro" id="IPR000259">
    <property type="entry name" value="Adhesion_dom_fimbrial"/>
</dbReference>
<dbReference type="PATRIC" id="fig|379893.4.peg.3008"/>
<reference evidence="7 8" key="1">
    <citation type="journal article" date="2015" name="Appl. Environ. Microbiol.">
        <title>The Enterobacterium Trabulsiella odontotermitis Presents Novel Adaptations Related to Its Association with Fungus-Growing Termites.</title>
        <authorList>
            <person name="Sapountzis P."/>
            <person name="Gruntjes T."/>
            <person name="Otani S."/>
            <person name="Estevez J."/>
            <person name="da Costa R.R."/>
            <person name="Plunkett G.3rd."/>
            <person name="Perna N.T."/>
            <person name="Poulsen M."/>
        </authorList>
    </citation>
    <scope>NUCLEOTIDE SEQUENCE [LARGE SCALE GENOMIC DNA]</scope>
    <source>
        <strain evidence="7 8">12</strain>
    </source>
</reference>
<dbReference type="Proteomes" id="UP000037393">
    <property type="component" value="Unassembled WGS sequence"/>
</dbReference>
<evidence type="ECO:0000259" key="6">
    <source>
        <dbReference type="Pfam" id="PF00419"/>
    </source>
</evidence>
<dbReference type="RefSeq" id="WP_049856462.1">
    <property type="nucleotide sequence ID" value="NZ_JNGI01000028.1"/>
</dbReference>
<dbReference type="InterPro" id="IPR036937">
    <property type="entry name" value="Adhesion_dom_fimbrial_sf"/>
</dbReference>
<organism evidence="7 8">
    <name type="scientific">Trabulsiella odontotermitis</name>
    <dbReference type="NCBI Taxonomy" id="379893"/>
    <lineage>
        <taxon>Bacteria</taxon>
        <taxon>Pseudomonadati</taxon>
        <taxon>Pseudomonadota</taxon>
        <taxon>Gammaproteobacteria</taxon>
        <taxon>Enterobacterales</taxon>
        <taxon>Enterobacteriaceae</taxon>
        <taxon>Trabulsiella</taxon>
    </lineage>
</organism>
<comment type="subcellular location">
    <subcellularLocation>
        <location evidence="1">Fimbrium</location>
    </subcellularLocation>
</comment>
<dbReference type="STRING" id="379893.GCA_001297775_01170"/>
<dbReference type="OrthoDB" id="6624292at2"/>
<comment type="similarity">
    <text evidence="2">Belongs to the fimbrial protein family.</text>
</comment>
<dbReference type="InterPro" id="IPR050263">
    <property type="entry name" value="Bact_Fimbrial_Adh_Pro"/>
</dbReference>
<proteinExistence type="inferred from homology"/>
<dbReference type="InterPro" id="IPR008966">
    <property type="entry name" value="Adhesion_dom_sf"/>
</dbReference>
<dbReference type="PANTHER" id="PTHR33420:SF12">
    <property type="entry name" value="FIMBRIN-LIKE PROTEIN FIMI-RELATED"/>
    <property type="match status" value="1"/>
</dbReference>
<accession>A0A0L0H0P6</accession>
<keyword evidence="8" id="KW-1185">Reference proteome</keyword>
<dbReference type="GO" id="GO:0043709">
    <property type="term" value="P:cell adhesion involved in single-species biofilm formation"/>
    <property type="evidence" value="ECO:0007669"/>
    <property type="project" value="TreeGrafter"/>
</dbReference>
<evidence type="ECO:0000256" key="5">
    <source>
        <dbReference type="SAM" id="SignalP"/>
    </source>
</evidence>
<evidence type="ECO:0000256" key="1">
    <source>
        <dbReference type="ARBA" id="ARBA00004561"/>
    </source>
</evidence>
<dbReference type="EMBL" id="JNGI01000028">
    <property type="protein sequence ID" value="KNC94303.1"/>
    <property type="molecule type" value="Genomic_DNA"/>
</dbReference>
<dbReference type="PANTHER" id="PTHR33420">
    <property type="entry name" value="FIMBRIAL SUBUNIT ELFA-RELATED"/>
    <property type="match status" value="1"/>
</dbReference>
<evidence type="ECO:0000256" key="2">
    <source>
        <dbReference type="ARBA" id="ARBA00006671"/>
    </source>
</evidence>
<dbReference type="GO" id="GO:0009289">
    <property type="term" value="C:pilus"/>
    <property type="evidence" value="ECO:0007669"/>
    <property type="project" value="UniProtKB-SubCell"/>
</dbReference>
<sequence>MTFKKYIPAVFTVALSIPVHADEMNAGTVHFTGEIIEPSCVIDGNDGTDNNVPLGTYPTTLFANPGDESSLVPFTIELKDCPLQTDGLTSIQLTFEGTTVASSNADLLAVSALTTAGNTAATNIGVAVSTFNRTDTLLKMDGSEGQVALDLPTVDGNAIRQQFVARYRAFATPVTAGPADADMTVNILYR</sequence>
<evidence type="ECO:0000313" key="8">
    <source>
        <dbReference type="Proteomes" id="UP000037393"/>
    </source>
</evidence>
<feature type="chain" id="PRO_5005539733" evidence="5">
    <location>
        <begin position="22"/>
        <end position="190"/>
    </location>
</feature>
<feature type="signal peptide" evidence="5">
    <location>
        <begin position="1"/>
        <end position="21"/>
    </location>
</feature>
<feature type="domain" description="Fimbrial-type adhesion" evidence="6">
    <location>
        <begin position="29"/>
        <end position="189"/>
    </location>
</feature>
<dbReference type="Gene3D" id="2.60.40.1090">
    <property type="entry name" value="Fimbrial-type adhesion domain"/>
    <property type="match status" value="1"/>
</dbReference>
<keyword evidence="3 5" id="KW-0732">Signal</keyword>
<keyword evidence="4" id="KW-0281">Fimbrium</keyword>